<dbReference type="Pfam" id="PF18735">
    <property type="entry name" value="HEPN_RiboL-PSP"/>
    <property type="match status" value="1"/>
</dbReference>
<reference evidence="2 3" key="1">
    <citation type="submission" date="2020-04" db="EMBL/GenBank/DDBJ databases">
        <title>Metagenomic profiling of ammonia- and methane-oxidizing microorganisms in a Dutch drinking water treatment plant.</title>
        <authorList>
            <person name="Poghosyan L."/>
            <person name="Leucker S."/>
        </authorList>
    </citation>
    <scope>NUCLEOTIDE SEQUENCE [LARGE SCALE GENOMIC DNA]</scope>
    <source>
        <strain evidence="2">S-RSF-IL-03</strain>
    </source>
</reference>
<evidence type="ECO:0000313" key="2">
    <source>
        <dbReference type="EMBL" id="NOT32993.1"/>
    </source>
</evidence>
<dbReference type="AlphaFoldDB" id="A0A849SHF5"/>
<accession>A0A849SHF5</accession>
<comment type="caution">
    <text evidence="2">The sequence shown here is derived from an EMBL/GenBank/DDBJ whole genome shotgun (WGS) entry which is preliminary data.</text>
</comment>
<evidence type="ECO:0000313" key="3">
    <source>
        <dbReference type="Proteomes" id="UP000580839"/>
    </source>
</evidence>
<name>A0A849SHF5_UNCEI</name>
<organism evidence="2 3">
    <name type="scientific">Eiseniibacteriota bacterium</name>
    <dbReference type="NCBI Taxonomy" id="2212470"/>
    <lineage>
        <taxon>Bacteria</taxon>
        <taxon>Candidatus Eiseniibacteriota</taxon>
    </lineage>
</organism>
<evidence type="ECO:0000259" key="1">
    <source>
        <dbReference type="Pfam" id="PF18735"/>
    </source>
</evidence>
<dbReference type="EMBL" id="JABFRW010000023">
    <property type="protein sequence ID" value="NOT32993.1"/>
    <property type="molecule type" value="Genomic_DNA"/>
</dbReference>
<sequence length="159" mass="17807">MTGRAEVQRLQQRLDGTFARASGLIGVAGELELLSDHARYLCVLVSGFFEQAVIELVLEHARRNAGKTIQRYVEARTRRLTNLNTQRLLDVVADFDPDWRRDLAAYVVDEKKAALDSIVALRNTISHGRPTSVTLNTVKKYYAQIKDVVGRVADLCVPV</sequence>
<protein>
    <recommendedName>
        <fullName evidence="1">RiboL-PSP-HEPN domain-containing protein</fullName>
    </recommendedName>
</protein>
<dbReference type="Proteomes" id="UP000580839">
    <property type="component" value="Unassembled WGS sequence"/>
</dbReference>
<proteinExistence type="predicted"/>
<gene>
    <name evidence="2" type="ORF">HOP12_02360</name>
</gene>
<feature type="domain" description="RiboL-PSP-HEPN" evidence="1">
    <location>
        <begin position="32"/>
        <end position="155"/>
    </location>
</feature>
<dbReference type="InterPro" id="IPR041519">
    <property type="entry name" value="HEPN_RiboL-PSP"/>
</dbReference>